<organism evidence="5 6">
    <name type="scientific">Actinoallomurus iriomotensis</name>
    <dbReference type="NCBI Taxonomy" id="478107"/>
    <lineage>
        <taxon>Bacteria</taxon>
        <taxon>Bacillati</taxon>
        <taxon>Actinomycetota</taxon>
        <taxon>Actinomycetes</taxon>
        <taxon>Streptosporangiales</taxon>
        <taxon>Thermomonosporaceae</taxon>
        <taxon>Actinoallomurus</taxon>
    </lineage>
</organism>
<evidence type="ECO:0000313" key="5">
    <source>
        <dbReference type="EMBL" id="GLY82598.1"/>
    </source>
</evidence>
<dbReference type="InterPro" id="IPR004136">
    <property type="entry name" value="NMO"/>
</dbReference>
<evidence type="ECO:0000256" key="2">
    <source>
        <dbReference type="ARBA" id="ARBA00022643"/>
    </source>
</evidence>
<keyword evidence="2" id="KW-0288">FMN</keyword>
<dbReference type="AlphaFoldDB" id="A0A9W6VRS8"/>
<protein>
    <submittedName>
        <fullName evidence="5">Monooxygenase</fullName>
    </submittedName>
</protein>
<dbReference type="SUPFAM" id="SSF51412">
    <property type="entry name" value="Inosine monophosphate dehydrogenase (IMPDH)"/>
    <property type="match status" value="1"/>
</dbReference>
<evidence type="ECO:0000256" key="3">
    <source>
        <dbReference type="ARBA" id="ARBA00023002"/>
    </source>
</evidence>
<dbReference type="PANTHER" id="PTHR32332:SF38">
    <property type="entry name" value="MONOOXYGENASE RV1533-RELATED"/>
    <property type="match status" value="1"/>
</dbReference>
<dbReference type="GO" id="GO:0018580">
    <property type="term" value="F:nitronate monooxygenase activity"/>
    <property type="evidence" value="ECO:0007669"/>
    <property type="project" value="InterPro"/>
</dbReference>
<dbReference type="Proteomes" id="UP001165074">
    <property type="component" value="Unassembled WGS sequence"/>
</dbReference>
<reference evidence="5" key="1">
    <citation type="submission" date="2023-03" db="EMBL/GenBank/DDBJ databases">
        <title>Actinoallomurus iriomotensis NBRC 103684.</title>
        <authorList>
            <person name="Ichikawa N."/>
            <person name="Sato H."/>
            <person name="Tonouchi N."/>
        </authorList>
    </citation>
    <scope>NUCLEOTIDE SEQUENCE</scope>
    <source>
        <strain evidence="5">NBRC 103684</strain>
    </source>
</reference>
<proteinExistence type="predicted"/>
<keyword evidence="5" id="KW-0503">Monooxygenase</keyword>
<dbReference type="PANTHER" id="PTHR32332">
    <property type="entry name" value="2-NITROPROPANE DIOXYGENASE"/>
    <property type="match status" value="1"/>
</dbReference>
<dbReference type="EMBL" id="BSTK01000001">
    <property type="protein sequence ID" value="GLY82598.1"/>
    <property type="molecule type" value="Genomic_DNA"/>
</dbReference>
<feature type="region of interest" description="Disordered" evidence="4">
    <location>
        <begin position="270"/>
        <end position="299"/>
    </location>
</feature>
<evidence type="ECO:0000313" key="6">
    <source>
        <dbReference type="Proteomes" id="UP001165074"/>
    </source>
</evidence>
<keyword evidence="6" id="KW-1185">Reference proteome</keyword>
<comment type="caution">
    <text evidence="5">The sequence shown here is derived from an EMBL/GenBank/DDBJ whole genome shotgun (WGS) entry which is preliminary data.</text>
</comment>
<keyword evidence="1" id="KW-0285">Flavoprotein</keyword>
<evidence type="ECO:0000256" key="1">
    <source>
        <dbReference type="ARBA" id="ARBA00022630"/>
    </source>
</evidence>
<accession>A0A9W6VRS8</accession>
<keyword evidence="3" id="KW-0560">Oxidoreductase</keyword>
<sequence>MRTDLCETFGIEFPLFAFSHCRDVVAAVTNAGGFGVLGAVAFSPGRLEEELRWIDDHVGGRPYGVDVLVPGKIAKEAEASGDLLSAIPPGHWEFLAGLFERYGVPAPDLSAGRRDARRGGRQVTEEGATELIDVALRHPIRLIASALGPPPPVMVERARAAGVPVAALVGTVEHARRQVQAGADLIVAQGSEAGGHTGEISTMVLVPEVVDAVAPLPVLAAGGIASGRQMAAAMALGAQGVWCGSVWLTTEEAETLPAVKAKMLAASSSDTVRSRSRTGKPARQLRSAWTDEWDTSPDSPGALPMPLQMIVAEGAMGPIGTAAENGNEGARQLVNYFVGQVVGRMNTVRPARQVVYDMIEEFGDALERLAELGAG</sequence>
<gene>
    <name evidence="5" type="ORF">Airi02_005300</name>
</gene>
<name>A0A9W6VRS8_9ACTN</name>
<dbReference type="RefSeq" id="WP_285566361.1">
    <property type="nucleotide sequence ID" value="NZ_BSTK01000001.1"/>
</dbReference>
<dbReference type="Gene3D" id="3.20.20.70">
    <property type="entry name" value="Aldolase class I"/>
    <property type="match status" value="1"/>
</dbReference>
<evidence type="ECO:0000256" key="4">
    <source>
        <dbReference type="SAM" id="MobiDB-lite"/>
    </source>
</evidence>
<dbReference type="CDD" id="cd04730">
    <property type="entry name" value="NPD_like"/>
    <property type="match status" value="1"/>
</dbReference>
<dbReference type="Pfam" id="PF03060">
    <property type="entry name" value="NMO"/>
    <property type="match status" value="1"/>
</dbReference>
<dbReference type="InterPro" id="IPR013785">
    <property type="entry name" value="Aldolase_TIM"/>
</dbReference>